<accession>A0AAD6Y389</accession>
<keyword evidence="2" id="KW-1185">Reference proteome</keyword>
<gene>
    <name evidence="1" type="ORF">GGX14DRAFT_408583</name>
</gene>
<protein>
    <submittedName>
        <fullName evidence="1">Uncharacterized protein</fullName>
    </submittedName>
</protein>
<proteinExistence type="predicted"/>
<dbReference type="EMBL" id="JARJCW010000168">
    <property type="protein sequence ID" value="KAJ7189711.1"/>
    <property type="molecule type" value="Genomic_DNA"/>
</dbReference>
<organism evidence="1 2">
    <name type="scientific">Mycena pura</name>
    <dbReference type="NCBI Taxonomy" id="153505"/>
    <lineage>
        <taxon>Eukaryota</taxon>
        <taxon>Fungi</taxon>
        <taxon>Dikarya</taxon>
        <taxon>Basidiomycota</taxon>
        <taxon>Agaricomycotina</taxon>
        <taxon>Agaricomycetes</taxon>
        <taxon>Agaricomycetidae</taxon>
        <taxon>Agaricales</taxon>
        <taxon>Marasmiineae</taxon>
        <taxon>Mycenaceae</taxon>
        <taxon>Mycena</taxon>
    </lineage>
</organism>
<evidence type="ECO:0000313" key="1">
    <source>
        <dbReference type="EMBL" id="KAJ7189711.1"/>
    </source>
</evidence>
<name>A0AAD6Y389_9AGAR</name>
<comment type="caution">
    <text evidence="1">The sequence shown here is derived from an EMBL/GenBank/DDBJ whole genome shotgun (WGS) entry which is preliminary data.</text>
</comment>
<dbReference type="AlphaFoldDB" id="A0AAD6Y389"/>
<reference evidence="1" key="1">
    <citation type="submission" date="2023-03" db="EMBL/GenBank/DDBJ databases">
        <title>Massive genome expansion in bonnet fungi (Mycena s.s.) driven by repeated elements and novel gene families across ecological guilds.</title>
        <authorList>
            <consortium name="Lawrence Berkeley National Laboratory"/>
            <person name="Harder C.B."/>
            <person name="Miyauchi S."/>
            <person name="Viragh M."/>
            <person name="Kuo A."/>
            <person name="Thoen E."/>
            <person name="Andreopoulos B."/>
            <person name="Lu D."/>
            <person name="Skrede I."/>
            <person name="Drula E."/>
            <person name="Henrissat B."/>
            <person name="Morin E."/>
            <person name="Kohler A."/>
            <person name="Barry K."/>
            <person name="LaButti K."/>
            <person name="Morin E."/>
            <person name="Salamov A."/>
            <person name="Lipzen A."/>
            <person name="Mereny Z."/>
            <person name="Hegedus B."/>
            <person name="Baldrian P."/>
            <person name="Stursova M."/>
            <person name="Weitz H."/>
            <person name="Taylor A."/>
            <person name="Grigoriev I.V."/>
            <person name="Nagy L.G."/>
            <person name="Martin F."/>
            <person name="Kauserud H."/>
        </authorList>
    </citation>
    <scope>NUCLEOTIDE SEQUENCE</scope>
    <source>
        <strain evidence="1">9144</strain>
    </source>
</reference>
<dbReference type="Proteomes" id="UP001219525">
    <property type="component" value="Unassembled WGS sequence"/>
</dbReference>
<sequence length="230" mass="25586">MSDNSHNTLSIQSSILVAGLALVPGDAARYVCLGLLLALLVYRVARWTTGPLAHRGQTPAAKMNALTAAIASANEPLTRAPSSSASDRVSSMRQELLLRLAEKFKSQLQCRLLEIESHGWKEYFRDVRGLLKGIDKCMEDIKRIQTNIQLSIEQDTQRKLDDEIQKCRVMLAAIHAGPRRVTYVSVLSRSPHSFSLNLIRLCAPGDWDIWSLVQAFKFSICHPRPISPPA</sequence>
<evidence type="ECO:0000313" key="2">
    <source>
        <dbReference type="Proteomes" id="UP001219525"/>
    </source>
</evidence>